<dbReference type="InterPro" id="IPR005467">
    <property type="entry name" value="His_kinase_dom"/>
</dbReference>
<dbReference type="Proteomes" id="UP000015454">
    <property type="component" value="Unassembled WGS sequence"/>
</dbReference>
<feature type="transmembrane region" description="Helical" evidence="13">
    <location>
        <begin position="304"/>
        <end position="323"/>
    </location>
</feature>
<dbReference type="EMBL" id="AHMO02000008">
    <property type="protein sequence ID" value="EQA44945.1"/>
    <property type="molecule type" value="Genomic_DNA"/>
</dbReference>
<dbReference type="SMART" id="SM00388">
    <property type="entry name" value="HisKA"/>
    <property type="match status" value="1"/>
</dbReference>
<keyword evidence="4" id="KW-0808">Transferase</keyword>
<evidence type="ECO:0000256" key="2">
    <source>
        <dbReference type="ARBA" id="ARBA00012438"/>
    </source>
</evidence>
<dbReference type="Pfam" id="PF02518">
    <property type="entry name" value="HATPase_c"/>
    <property type="match status" value="1"/>
</dbReference>
<evidence type="ECO:0000256" key="13">
    <source>
        <dbReference type="SAM" id="Phobius"/>
    </source>
</evidence>
<feature type="coiled-coil region" evidence="12">
    <location>
        <begin position="383"/>
        <end position="429"/>
    </location>
</feature>
<gene>
    <name evidence="16" type="ORF">LEP1GSC050_2395</name>
</gene>
<evidence type="ECO:0000256" key="12">
    <source>
        <dbReference type="SAM" id="Coils"/>
    </source>
</evidence>
<sequence length="801" mass="90900">MQNFFLLIALLLFWISPSSLFSNSIPLDELKIVGVSERMEYLEDRNRNLRLSDLLSGHHDFEFLKNQRKNLHPGYTHSAYWVRFSLQNVSDRAEEYVIVSEFPYTDEIDFYETKNGKEIRSVRTGDTFPFHTRDLKHRYFVFKTFLTAGETKEYFLRFTNEGPMNIPLIAAPTRVYLEKSTTETLLLGLCYGCMFVMILYNFFLYTSLKEADYLYYVIYLLFLIVTQVSFNGLANQYLWGEYPAWGNKSTNVLSLSAFFISAIFSLQYLRISKGSWIDLFLKSFAVATLLAAIVSIFAPLRFSSILTVIYGLIHPIVLIGIGSIRLFQNFKPARFFLLAWAVMEIAIFVTSLQRLGVYDSIIVGEYSIHLGATLEVTFLSFGLADSINTLKEEKEKIILAQNETLAARIAAKTKDLEIAKIQAETANRQKSKFLAHMSHEIRTPMNGILAMSKFLFDSEPPGEKKETIGIITASANNLLVIINDILDLSKIESGKLDLIYESFRLSDLLAQITGIIRLQTNSKGIDLQFDSTPEVPEFIRTDRTRLTQILLNLLGNSAKFTGHGKIQLSVRVRNKRQEDIDLEFSVRDTGIGISPEKISSLFQPFTQLDSSITRTYGGTGLGLIISKRLCELLQGNISVQSLEGSWTEFTFTIRAQEADAVDSPPQPVLPKSEGRKMEILVVDDNASNQFVIQRLLSKFGHSATIASSGREALHLLNERSFDLILMDIEMPELDGFETTRQIRKMHGDRANPIIIALTAHAMKEFEQMSYDVGMNDFLAKPIDPTILREKISYWAGKNPRA</sequence>
<dbReference type="Pfam" id="PF07695">
    <property type="entry name" value="7TMR-DISM_7TM"/>
    <property type="match status" value="1"/>
</dbReference>
<dbReference type="InterPro" id="IPR011006">
    <property type="entry name" value="CheY-like_superfamily"/>
</dbReference>
<dbReference type="SMART" id="SM00448">
    <property type="entry name" value="REC"/>
    <property type="match status" value="1"/>
</dbReference>
<dbReference type="Gene3D" id="3.30.565.10">
    <property type="entry name" value="Histidine kinase-like ATPase, C-terminal domain"/>
    <property type="match status" value="1"/>
</dbReference>
<keyword evidence="8" id="KW-0902">Two-component regulatory system</keyword>
<dbReference type="PANTHER" id="PTHR45339:SF1">
    <property type="entry name" value="HYBRID SIGNAL TRANSDUCTION HISTIDINE KINASE J"/>
    <property type="match status" value="1"/>
</dbReference>
<proteinExistence type="predicted"/>
<dbReference type="RefSeq" id="WP_020987449.1">
    <property type="nucleotide sequence ID" value="NZ_AHMO02000008.1"/>
</dbReference>
<accession>T0F1C4</accession>
<evidence type="ECO:0000256" key="9">
    <source>
        <dbReference type="ARBA" id="ARBA00064003"/>
    </source>
</evidence>
<dbReference type="SUPFAM" id="SSF47384">
    <property type="entry name" value="Homodimeric domain of signal transducing histidine kinase"/>
    <property type="match status" value="1"/>
</dbReference>
<dbReference type="SUPFAM" id="SSF55874">
    <property type="entry name" value="ATPase domain of HSP90 chaperone/DNA topoisomerase II/histidine kinase"/>
    <property type="match status" value="1"/>
</dbReference>
<evidence type="ECO:0000256" key="3">
    <source>
        <dbReference type="ARBA" id="ARBA00022553"/>
    </source>
</evidence>
<evidence type="ECO:0000256" key="4">
    <source>
        <dbReference type="ARBA" id="ARBA00022679"/>
    </source>
</evidence>
<dbReference type="InterPro" id="IPR003594">
    <property type="entry name" value="HATPase_dom"/>
</dbReference>
<dbReference type="InterPro" id="IPR004358">
    <property type="entry name" value="Sig_transdc_His_kin-like_C"/>
</dbReference>
<keyword evidence="13" id="KW-1133">Transmembrane helix</keyword>
<protein>
    <recommendedName>
        <fullName evidence="10">Sensory/regulatory protein RpfC</fullName>
        <ecNumber evidence="2">2.7.13.3</ecNumber>
    </recommendedName>
</protein>
<organism evidence="16 17">
    <name type="scientific">Leptospira broomii serovar Hurstbridge str. 5399</name>
    <dbReference type="NCBI Taxonomy" id="1049789"/>
    <lineage>
        <taxon>Bacteria</taxon>
        <taxon>Pseudomonadati</taxon>
        <taxon>Spirochaetota</taxon>
        <taxon>Spirochaetia</taxon>
        <taxon>Leptospirales</taxon>
        <taxon>Leptospiraceae</taxon>
        <taxon>Leptospira</taxon>
    </lineage>
</organism>
<evidence type="ECO:0000256" key="8">
    <source>
        <dbReference type="ARBA" id="ARBA00023012"/>
    </source>
</evidence>
<comment type="catalytic activity">
    <reaction evidence="1">
        <text>ATP + protein L-histidine = ADP + protein N-phospho-L-histidine.</text>
        <dbReference type="EC" id="2.7.13.3"/>
    </reaction>
</comment>
<evidence type="ECO:0000313" key="16">
    <source>
        <dbReference type="EMBL" id="EQA44945.1"/>
    </source>
</evidence>
<evidence type="ECO:0000256" key="1">
    <source>
        <dbReference type="ARBA" id="ARBA00000085"/>
    </source>
</evidence>
<keyword evidence="3 11" id="KW-0597">Phosphoprotein</keyword>
<dbReference type="PROSITE" id="PS50110">
    <property type="entry name" value="RESPONSE_REGULATORY"/>
    <property type="match status" value="1"/>
</dbReference>
<reference evidence="16" key="1">
    <citation type="submission" date="2013-05" db="EMBL/GenBank/DDBJ databases">
        <authorList>
            <person name="Harkins D.M."/>
            <person name="Durkin A.S."/>
            <person name="Brinkac L.M."/>
            <person name="Haft D.H."/>
            <person name="Selengut J.D."/>
            <person name="Sanka R."/>
            <person name="DePew J."/>
            <person name="Purushe J."/>
            <person name="Hartskeerl R.A."/>
            <person name="Ahmed A."/>
            <person name="van der Linden H."/>
            <person name="Goris M.G.A."/>
            <person name="Vinetz J.M."/>
            <person name="Sutton G.G."/>
            <person name="Nierman W.C."/>
            <person name="Fouts D.E."/>
        </authorList>
    </citation>
    <scope>NUCLEOTIDE SEQUENCE [LARGE SCALE GENOMIC DNA]</scope>
    <source>
        <strain evidence="16">5399</strain>
    </source>
</reference>
<keyword evidence="13" id="KW-0472">Membrane</keyword>
<dbReference type="InterPro" id="IPR011622">
    <property type="entry name" value="7TMR_DISM_rcpt_extracell_dom2"/>
</dbReference>
<dbReference type="FunFam" id="3.30.565.10:FF:000010">
    <property type="entry name" value="Sensor histidine kinase RcsC"/>
    <property type="match status" value="1"/>
</dbReference>
<keyword evidence="17" id="KW-1185">Reference proteome</keyword>
<name>T0F1C4_9LEPT</name>
<keyword evidence="7" id="KW-0067">ATP-binding</keyword>
<dbReference type="GO" id="GO:0005524">
    <property type="term" value="F:ATP binding"/>
    <property type="evidence" value="ECO:0007669"/>
    <property type="project" value="UniProtKB-KW"/>
</dbReference>
<dbReference type="FunFam" id="1.10.287.130:FF:000002">
    <property type="entry name" value="Two-component osmosensing histidine kinase"/>
    <property type="match status" value="1"/>
</dbReference>
<feature type="domain" description="Histidine kinase" evidence="14">
    <location>
        <begin position="436"/>
        <end position="657"/>
    </location>
</feature>
<dbReference type="Pfam" id="PF07696">
    <property type="entry name" value="7TMR-DISMED2"/>
    <property type="match status" value="1"/>
</dbReference>
<dbReference type="InterPro" id="IPR036890">
    <property type="entry name" value="HATPase_C_sf"/>
</dbReference>
<dbReference type="PANTHER" id="PTHR45339">
    <property type="entry name" value="HYBRID SIGNAL TRANSDUCTION HISTIDINE KINASE J"/>
    <property type="match status" value="1"/>
</dbReference>
<dbReference type="CDD" id="cd16922">
    <property type="entry name" value="HATPase_EvgS-ArcB-TorS-like"/>
    <property type="match status" value="1"/>
</dbReference>
<dbReference type="Gene3D" id="3.40.50.2300">
    <property type="match status" value="1"/>
</dbReference>
<dbReference type="EC" id="2.7.13.3" evidence="2"/>
<dbReference type="AlphaFoldDB" id="T0F1C4"/>
<feature type="transmembrane region" description="Helical" evidence="13">
    <location>
        <begin position="185"/>
        <end position="206"/>
    </location>
</feature>
<dbReference type="Pfam" id="PF00512">
    <property type="entry name" value="HisKA"/>
    <property type="match status" value="1"/>
</dbReference>
<evidence type="ECO:0000256" key="11">
    <source>
        <dbReference type="PROSITE-ProRule" id="PRU00169"/>
    </source>
</evidence>
<dbReference type="OrthoDB" id="6192248at2"/>
<keyword evidence="5" id="KW-0547">Nucleotide-binding</keyword>
<dbReference type="STRING" id="1049789.LEP1GSC050_2395"/>
<keyword evidence="12" id="KW-0175">Coiled coil</keyword>
<feature type="domain" description="Response regulatory" evidence="15">
    <location>
        <begin position="678"/>
        <end position="795"/>
    </location>
</feature>
<dbReference type="SUPFAM" id="SSF52172">
    <property type="entry name" value="CheY-like"/>
    <property type="match status" value="1"/>
</dbReference>
<evidence type="ECO:0000256" key="5">
    <source>
        <dbReference type="ARBA" id="ARBA00022741"/>
    </source>
</evidence>
<dbReference type="InterPro" id="IPR011623">
    <property type="entry name" value="7TMR_DISM_rcpt_extracell_dom1"/>
</dbReference>
<dbReference type="Gene3D" id="2.60.40.2380">
    <property type="match status" value="1"/>
</dbReference>
<dbReference type="GO" id="GO:0000155">
    <property type="term" value="F:phosphorelay sensor kinase activity"/>
    <property type="evidence" value="ECO:0007669"/>
    <property type="project" value="InterPro"/>
</dbReference>
<feature type="transmembrane region" description="Helical" evidence="13">
    <location>
        <begin position="276"/>
        <end position="298"/>
    </location>
</feature>
<feature type="transmembrane region" description="Helical" evidence="13">
    <location>
        <begin position="250"/>
        <end position="269"/>
    </location>
</feature>
<dbReference type="InterPro" id="IPR003661">
    <property type="entry name" value="HisK_dim/P_dom"/>
</dbReference>
<dbReference type="PROSITE" id="PS50109">
    <property type="entry name" value="HIS_KIN"/>
    <property type="match status" value="1"/>
</dbReference>
<dbReference type="CDD" id="cd17546">
    <property type="entry name" value="REC_hyHK_CKI1_RcsC-like"/>
    <property type="match status" value="1"/>
</dbReference>
<dbReference type="InterPro" id="IPR036097">
    <property type="entry name" value="HisK_dim/P_sf"/>
</dbReference>
<feature type="transmembrane region" description="Helical" evidence="13">
    <location>
        <begin position="335"/>
        <end position="352"/>
    </location>
</feature>
<dbReference type="PRINTS" id="PR00344">
    <property type="entry name" value="BCTRLSENSOR"/>
</dbReference>
<dbReference type="InterPro" id="IPR001789">
    <property type="entry name" value="Sig_transdc_resp-reg_receiver"/>
</dbReference>
<dbReference type="Pfam" id="PF00072">
    <property type="entry name" value="Response_reg"/>
    <property type="match status" value="1"/>
</dbReference>
<keyword evidence="6" id="KW-0418">Kinase</keyword>
<dbReference type="Gene3D" id="1.10.287.130">
    <property type="match status" value="1"/>
</dbReference>
<keyword evidence="13" id="KW-0812">Transmembrane</keyword>
<comment type="caution">
    <text evidence="16">The sequence shown here is derived from an EMBL/GenBank/DDBJ whole genome shotgun (WGS) entry which is preliminary data.</text>
</comment>
<evidence type="ECO:0000313" key="17">
    <source>
        <dbReference type="Proteomes" id="UP000015454"/>
    </source>
</evidence>
<evidence type="ECO:0000256" key="10">
    <source>
        <dbReference type="ARBA" id="ARBA00068150"/>
    </source>
</evidence>
<evidence type="ECO:0000256" key="7">
    <source>
        <dbReference type="ARBA" id="ARBA00022840"/>
    </source>
</evidence>
<evidence type="ECO:0000259" key="15">
    <source>
        <dbReference type="PROSITE" id="PS50110"/>
    </source>
</evidence>
<evidence type="ECO:0000259" key="14">
    <source>
        <dbReference type="PROSITE" id="PS50109"/>
    </source>
</evidence>
<feature type="modified residue" description="4-aspartylphosphate" evidence="11">
    <location>
        <position position="727"/>
    </location>
</feature>
<dbReference type="SMART" id="SM00387">
    <property type="entry name" value="HATPase_c"/>
    <property type="match status" value="1"/>
</dbReference>
<evidence type="ECO:0000256" key="6">
    <source>
        <dbReference type="ARBA" id="ARBA00022777"/>
    </source>
</evidence>
<feature type="transmembrane region" description="Helical" evidence="13">
    <location>
        <begin position="213"/>
        <end position="230"/>
    </location>
</feature>
<dbReference type="CDD" id="cd00082">
    <property type="entry name" value="HisKA"/>
    <property type="match status" value="1"/>
</dbReference>
<comment type="subunit">
    <text evidence="9">At low DSF concentrations, interacts with RpfF.</text>
</comment>